<keyword evidence="1" id="KW-0238">DNA-binding</keyword>
<reference evidence="4" key="1">
    <citation type="journal article" date="2019" name="Int. J. Syst. Evol. Microbiol.">
        <title>The Global Catalogue of Microorganisms (GCM) 10K type strain sequencing project: providing services to taxonomists for standard genome sequencing and annotation.</title>
        <authorList>
            <consortium name="The Broad Institute Genomics Platform"/>
            <consortium name="The Broad Institute Genome Sequencing Center for Infectious Disease"/>
            <person name="Wu L."/>
            <person name="Ma J."/>
        </authorList>
    </citation>
    <scope>NUCLEOTIDE SEQUENCE [LARGE SCALE GENOMIC DNA]</scope>
    <source>
        <strain evidence="4">NBRC 108755</strain>
    </source>
</reference>
<dbReference type="SUPFAM" id="SSF46894">
    <property type="entry name" value="C-terminal effector domain of the bipartite response regulators"/>
    <property type="match status" value="1"/>
</dbReference>
<dbReference type="InterPro" id="IPR027417">
    <property type="entry name" value="P-loop_NTPase"/>
</dbReference>
<dbReference type="SUPFAM" id="SSF52540">
    <property type="entry name" value="P-loop containing nucleoside triphosphate hydrolases"/>
    <property type="match status" value="1"/>
</dbReference>
<feature type="domain" description="OmpR/PhoB-type" evidence="2">
    <location>
        <begin position="11"/>
        <end position="83"/>
    </location>
</feature>
<dbReference type="PRINTS" id="PR00364">
    <property type="entry name" value="DISEASERSIST"/>
</dbReference>
<dbReference type="InterPro" id="IPR016032">
    <property type="entry name" value="Sig_transdc_resp-reg_C-effctor"/>
</dbReference>
<keyword evidence="4" id="KW-1185">Reference proteome</keyword>
<dbReference type="PANTHER" id="PTHR47691">
    <property type="entry name" value="REGULATOR-RELATED"/>
    <property type="match status" value="1"/>
</dbReference>
<evidence type="ECO:0000313" key="4">
    <source>
        <dbReference type="Proteomes" id="UP001157069"/>
    </source>
</evidence>
<proteinExistence type="predicted"/>
<dbReference type="PANTHER" id="PTHR47691:SF3">
    <property type="entry name" value="HTH-TYPE TRANSCRIPTIONAL REGULATOR RV0890C-RELATED"/>
    <property type="match status" value="1"/>
</dbReference>
<protein>
    <submittedName>
        <fullName evidence="3">SARP family transcriptional regulator</fullName>
    </submittedName>
</protein>
<organism evidence="3 4">
    <name type="scientific">Homoserinibacter gongjuensis</name>
    <dbReference type="NCBI Taxonomy" id="1162968"/>
    <lineage>
        <taxon>Bacteria</taxon>
        <taxon>Bacillati</taxon>
        <taxon>Actinomycetota</taxon>
        <taxon>Actinomycetes</taxon>
        <taxon>Micrococcales</taxon>
        <taxon>Microbacteriaceae</taxon>
        <taxon>Homoserinibacter</taxon>
    </lineage>
</organism>
<evidence type="ECO:0000313" key="3">
    <source>
        <dbReference type="EMBL" id="GMA92982.1"/>
    </source>
</evidence>
<dbReference type="InterPro" id="IPR011990">
    <property type="entry name" value="TPR-like_helical_dom_sf"/>
</dbReference>
<gene>
    <name evidence="3" type="ORF">GCM10025869_35110</name>
</gene>
<dbReference type="SUPFAM" id="SSF48452">
    <property type="entry name" value="TPR-like"/>
    <property type="match status" value="1"/>
</dbReference>
<dbReference type="InterPro" id="IPR049945">
    <property type="entry name" value="AAA_22"/>
</dbReference>
<name>A0ABQ6JXE1_9MICO</name>
<dbReference type="EMBL" id="BSVA01000001">
    <property type="protein sequence ID" value="GMA92982.1"/>
    <property type="molecule type" value="Genomic_DNA"/>
</dbReference>
<accession>A0ABQ6JXE1</accession>
<evidence type="ECO:0000256" key="1">
    <source>
        <dbReference type="ARBA" id="ARBA00023125"/>
    </source>
</evidence>
<dbReference type="InterPro" id="IPR036388">
    <property type="entry name" value="WH-like_DNA-bd_sf"/>
</dbReference>
<sequence>MLGGWAVEHAGEPVEITGDRQRALLFRLALEPQAHLGYRAIAEDVWPDDPPENPRAALQSLVSRLRAQLPVDVVASTPGGYRLELPREAIDAVRFQDLVAAATASDDAGESTRLASEALELWQGAPWTPDAGYDWFERDLSRDHAAASARAGRPSDDRQFARLPAPLTELIGRASELESVAAQLELSRLVTILGPGGAGKTRLSLEAGSQHPPAVFVELAPAGPDEVWQAVLGALGRDIRTASGTDAGAAASVRERVVDAVRGRELLLVLDNCEHVIETAAELAAELLTAEVRLRILTTSREPLGVPGEAFVPLGPLGDADAERLFADRVRAARGRAIETDEADAARRIRERLDGLPLALELAAAKARTLTLHELAAGLDDRFALLSGGLRTALPRHQTLRALIDWSWTLLDDDERELVMASALYPAGVATLDAAEVAAAHSVPEATFDGLVDKSLLYRSRGRYQALETIREYGLERLGESGRLDARRREQAVRLADAVARHDLRLRGPEIHGALRWFDEEDDNLASVLRYALAAGLDAQAMRIVAGAAWYWIIRDRNEDAVGWLRQVAPLAAQGESDDALIIRAVSLMVGALAGVEDASGLALGVDLQSELDRLAELAQHSENDLLQVMPPLMRTFAASLAGDPLPTKLDLTADDSRALRPWPRAMLAAVRAALAHNVGDTAVLERSSAEAVELFAQLGDLWGLALARQMRSQWLALAGRFEEALDAAEEATVHLRAITSAWDLQQQQGLAVTLLVRMGRIDEARERATQLLDEAHVTGSSRALLFARLNATMLALTLGELDVAEEQFALAEQAAADWQSAPPQMTALVATASGRLAIATGRFADAVAALDGAASAAVLSADQPVMASVAVALAELAWASGDAAGARDAIEIAETLRGAPDLSDPLEHTLRERLSAAPDSDEPGTAGEFAAETARIRQILRR</sequence>
<comment type="caution">
    <text evidence="3">The sequence shown here is derived from an EMBL/GenBank/DDBJ whole genome shotgun (WGS) entry which is preliminary data.</text>
</comment>
<dbReference type="Gene3D" id="1.10.10.10">
    <property type="entry name" value="Winged helix-like DNA-binding domain superfamily/Winged helix DNA-binding domain"/>
    <property type="match status" value="1"/>
</dbReference>
<dbReference type="InterPro" id="IPR001867">
    <property type="entry name" value="OmpR/PhoB-type_DNA-bd"/>
</dbReference>
<dbReference type="Proteomes" id="UP001157069">
    <property type="component" value="Unassembled WGS sequence"/>
</dbReference>
<dbReference type="Gene3D" id="3.40.50.300">
    <property type="entry name" value="P-loop containing nucleotide triphosphate hydrolases"/>
    <property type="match status" value="1"/>
</dbReference>
<dbReference type="SMART" id="SM00862">
    <property type="entry name" value="Trans_reg_C"/>
    <property type="match status" value="1"/>
</dbReference>
<evidence type="ECO:0000259" key="2">
    <source>
        <dbReference type="SMART" id="SM00862"/>
    </source>
</evidence>
<dbReference type="Pfam" id="PF13401">
    <property type="entry name" value="AAA_22"/>
    <property type="match status" value="1"/>
</dbReference>